<proteinExistence type="predicted"/>
<organism evidence="1 2">
    <name type="scientific">Lojkania enalia</name>
    <dbReference type="NCBI Taxonomy" id="147567"/>
    <lineage>
        <taxon>Eukaryota</taxon>
        <taxon>Fungi</taxon>
        <taxon>Dikarya</taxon>
        <taxon>Ascomycota</taxon>
        <taxon>Pezizomycotina</taxon>
        <taxon>Dothideomycetes</taxon>
        <taxon>Pleosporomycetidae</taxon>
        <taxon>Pleosporales</taxon>
        <taxon>Pleosporales incertae sedis</taxon>
        <taxon>Lojkania</taxon>
    </lineage>
</organism>
<dbReference type="AlphaFoldDB" id="A0A9P4N941"/>
<dbReference type="Proteomes" id="UP000800093">
    <property type="component" value="Unassembled WGS sequence"/>
</dbReference>
<dbReference type="EMBL" id="ML986588">
    <property type="protein sequence ID" value="KAF2268061.1"/>
    <property type="molecule type" value="Genomic_DNA"/>
</dbReference>
<evidence type="ECO:0000313" key="2">
    <source>
        <dbReference type="Proteomes" id="UP000800093"/>
    </source>
</evidence>
<dbReference type="OrthoDB" id="3798487at2759"/>
<keyword evidence="2" id="KW-1185">Reference proteome</keyword>
<evidence type="ECO:0000313" key="1">
    <source>
        <dbReference type="EMBL" id="KAF2268061.1"/>
    </source>
</evidence>
<reference evidence="2" key="1">
    <citation type="journal article" date="2020" name="Stud. Mycol.">
        <title>101 Dothideomycetes genomes: A test case for predicting lifestyles and emergence of pathogens.</title>
        <authorList>
            <person name="Haridas S."/>
            <person name="Albert R."/>
            <person name="Binder M."/>
            <person name="Bloem J."/>
            <person name="LaButti K."/>
            <person name="Salamov A."/>
            <person name="Andreopoulos B."/>
            <person name="Baker S."/>
            <person name="Barry K."/>
            <person name="Bills G."/>
            <person name="Bluhm B."/>
            <person name="Cannon C."/>
            <person name="Castanera R."/>
            <person name="Culley D."/>
            <person name="Daum C."/>
            <person name="Ezra D."/>
            <person name="Gonzalez J."/>
            <person name="Henrissat B."/>
            <person name="Kuo A."/>
            <person name="Liang C."/>
            <person name="Lipzen A."/>
            <person name="Lutzoni F."/>
            <person name="Magnuson J."/>
            <person name="Mondo S."/>
            <person name="Nolan M."/>
            <person name="Ohm R."/>
            <person name="Pangilinan J."/>
            <person name="Park H.-J."/>
            <person name="Ramirez L."/>
            <person name="Alfaro M."/>
            <person name="Sun H."/>
            <person name="Tritt A."/>
            <person name="Yoshinaga Y."/>
            <person name="Zwiers L.-H."/>
            <person name="Turgeon B."/>
            <person name="Goodwin S."/>
            <person name="Spatafora J."/>
            <person name="Crous P."/>
            <person name="Grigoriev I."/>
        </authorList>
    </citation>
    <scope>NUCLEOTIDE SEQUENCE [LARGE SCALE GENOMIC DNA]</scope>
    <source>
        <strain evidence="2">CBS 304.66</strain>
    </source>
</reference>
<sequence>MTAHLPASTLFGKKELKVYRRWQSLQPGIPECRYNTLPTAFEYEEYLEWRKKSRNGYFNNVFGVNLEPLDKENGEEENEKRWMDMGYRLATKCKHPLHPTHPGAFAEDIGHEEVIEDVEHESRRCPVCVIRAHLRFLAVLYDKWEDVGGPWRNWDVQLDPTGTKYPLSLKSFHTAKVDMINTLLEFEEWVGTEEDWEAENHDVEVEDAKEFGARKAIEMFLKENKYPTTEFGDDSGELTIDIAGLRQEHEEESVSSGMGTRKKVDFSPATLDTKTRSTAFYSRVCHAYDPGSKNACPEPEGWDDTSFFRDHLYSISQCRILLVIRDLNICQLRYRDLNPLRENNVHVEHLQNLVTEWLENLNSEESAYWKQYMSESSDIFLVYNNDWTDSDDFDGFEMKPDLKDTGLEWFARLIGDWDNDLDGELVIRVPASDDGNDSVVDCLISDAILDDLDDASGNARNDVGVIGEHLTRTTAN</sequence>
<protein>
    <submittedName>
        <fullName evidence="1">Uncharacterized protein</fullName>
    </submittedName>
</protein>
<accession>A0A9P4N941</accession>
<name>A0A9P4N941_9PLEO</name>
<comment type="caution">
    <text evidence="1">The sequence shown here is derived from an EMBL/GenBank/DDBJ whole genome shotgun (WGS) entry which is preliminary data.</text>
</comment>
<gene>
    <name evidence="1" type="ORF">CC78DRAFT_590285</name>
</gene>